<dbReference type="InterPro" id="IPR008969">
    <property type="entry name" value="CarboxyPept-like_regulatory"/>
</dbReference>
<dbReference type="Gene3D" id="2.60.40.1120">
    <property type="entry name" value="Carboxypeptidase-like, regulatory domain"/>
    <property type="match status" value="1"/>
</dbReference>
<dbReference type="SUPFAM" id="SSF56935">
    <property type="entry name" value="Porins"/>
    <property type="match status" value="1"/>
</dbReference>
<dbReference type="Proteomes" id="UP000323324">
    <property type="component" value="Unassembled WGS sequence"/>
</dbReference>
<comment type="caution">
    <text evidence="1">The sequence shown here is derived from an EMBL/GenBank/DDBJ whole genome shotgun (WGS) entry which is preliminary data.</text>
</comment>
<sequence>MTTTNLKLSKIVINPTYFKIILAIVLYSCSFNSVFSQNTISGTVIDSETKEPIAFASVFLRDSDDTILSFNTTNTDGYYSIVFIDTVKNSTIETSIISHISKKIKLPKESDSDKNYIQNFKLDLRVSDLEEVFIITKKPIIVKNDTTFYRPNSFKDGTERVLEDFLKKLPGLTIAENGSIRFKGKQVTRVLLDNDNLFDDNYTIGTKNINPEIIEEIQAIEGYQENALLKDVKHSEDVALNLILKKGETDVTGDLDLGLGIDNVYSLNGNALSVSKKIKGCALVNYNNVNKNMSPYRFDANTFDLSKIEESKQRAYNFTDATTFSASLPSKYTGSNNTFFGSLNALNKLSDKTTLRLNLNHFRDKLHLNNATQTLYNLDESDLTISNTYDLEKKPVVTVLDYELKVKPSLKSALSFKGKIDYTTLAIDALSTNNNSLFKEDKNSKDLFIKQQIEFTKKVTTESVFQVTGDFSKNDIPQYLNFNNITSINSTITAQDIRVKHQTIDVASKFLSKLKNGNYAIALGYYNHNNALTSTNSFDTISNLYNRNITTIEDNSVYLDVEYVFKKNRWQFILENELLISAIKIDNNAALFKTHKIINNPSATVNFSLSNAAVLYAKHSIVNKLPELNKIFSGRIKTDNRNLLSNKFNFNLIQNKNTSFGYRINDFYNLFQFNSYFNYSKVDYDYLNTLFIDDDNTLNISELRKLDNNNYRLGIDTEKYIDFIKSTLDLKTAYTINNYKNIINNTEIRENKNKSLNLQLEVRTGFKKDLNFANKVIFQNNSFSSKGYNSNQFTIFQNHFSVKYIKNRFYFTVDGKYFDPNLKTRNNSITFIDAAFNYQQKNEKIDYSLQVNNLLNKREFIELNSSDYSSTLQSQKLLERYFLFSVRFKL</sequence>
<organism evidence="1 2">
    <name type="scientific">Bizionia saleffrena</name>
    <dbReference type="NCBI Taxonomy" id="291189"/>
    <lineage>
        <taxon>Bacteria</taxon>
        <taxon>Pseudomonadati</taxon>
        <taxon>Bacteroidota</taxon>
        <taxon>Flavobacteriia</taxon>
        <taxon>Flavobacteriales</taxon>
        <taxon>Flavobacteriaceae</taxon>
        <taxon>Bizionia</taxon>
    </lineage>
</organism>
<gene>
    <name evidence="1" type="ORF">ES676_03690</name>
</gene>
<reference evidence="1 2" key="1">
    <citation type="submission" date="2019-08" db="EMBL/GenBank/DDBJ databases">
        <title>Genomes of Antarctic Bizionia species.</title>
        <authorList>
            <person name="Bowman J.P."/>
        </authorList>
    </citation>
    <scope>NUCLEOTIDE SEQUENCE [LARGE SCALE GENOMIC DNA]</scope>
    <source>
        <strain evidence="1 2">HFD</strain>
    </source>
</reference>
<evidence type="ECO:0000313" key="1">
    <source>
        <dbReference type="EMBL" id="TYB77407.1"/>
    </source>
</evidence>
<dbReference type="SUPFAM" id="SSF49464">
    <property type="entry name" value="Carboxypeptidase regulatory domain-like"/>
    <property type="match status" value="1"/>
</dbReference>
<proteinExistence type="predicted"/>
<name>A0A8H2LNV9_9FLAO</name>
<evidence type="ECO:0000313" key="2">
    <source>
        <dbReference type="Proteomes" id="UP000323324"/>
    </source>
</evidence>
<dbReference type="EMBL" id="VSKM01000003">
    <property type="protein sequence ID" value="TYB77407.1"/>
    <property type="molecule type" value="Genomic_DNA"/>
</dbReference>
<accession>A0A8H2LNV9</accession>
<keyword evidence="2" id="KW-1185">Reference proteome</keyword>
<protein>
    <recommendedName>
        <fullName evidence="3">Outer membrane beta-barrel protein</fullName>
    </recommendedName>
</protein>
<dbReference type="AlphaFoldDB" id="A0A8H2LNV9"/>
<evidence type="ECO:0008006" key="3">
    <source>
        <dbReference type="Google" id="ProtNLM"/>
    </source>
</evidence>